<keyword evidence="1" id="KW-0812">Transmembrane</keyword>
<reference evidence="2" key="2">
    <citation type="submission" date="2020-05" db="UniProtKB">
        <authorList>
            <consortium name="EnsemblMetazoa"/>
        </authorList>
    </citation>
    <scope>IDENTIFICATION</scope>
    <source>
        <strain evidence="2">A-37</strain>
    </source>
</reference>
<proteinExistence type="predicted"/>
<name>A0A182LY07_9DIPT</name>
<keyword evidence="1" id="KW-0472">Membrane</keyword>
<protein>
    <submittedName>
        <fullName evidence="2">Uncharacterized protein</fullName>
    </submittedName>
</protein>
<sequence length="227" mass="25317">MWSFRLESVLIGNIVDGVHLSIVGSERVRSTNDKGRILVVKLFQLCLLLSLYAIARVELEVVSIDSIVIVVVLQHLSILFLGTGPWCCVTNCQQAGEKQDNDGGLHINGRQLDHRDVRALFLRDVRSFRLESILVRNIVDGVHLSIGSSKGERSTYGQCRCLTDVLELACFLGRNSVARFILIAVPVDTVNAVVVLERFGILVRNRNGNRDHNAQSHKNQCTLHLHC</sequence>
<organism evidence="2 3">
    <name type="scientific">Anopheles culicifacies</name>
    <dbReference type="NCBI Taxonomy" id="139723"/>
    <lineage>
        <taxon>Eukaryota</taxon>
        <taxon>Metazoa</taxon>
        <taxon>Ecdysozoa</taxon>
        <taxon>Arthropoda</taxon>
        <taxon>Hexapoda</taxon>
        <taxon>Insecta</taxon>
        <taxon>Pterygota</taxon>
        <taxon>Neoptera</taxon>
        <taxon>Endopterygota</taxon>
        <taxon>Diptera</taxon>
        <taxon>Nematocera</taxon>
        <taxon>Culicoidea</taxon>
        <taxon>Culicidae</taxon>
        <taxon>Anophelinae</taxon>
        <taxon>Anopheles</taxon>
        <taxon>culicifacies species complex</taxon>
    </lineage>
</organism>
<accession>A0A182LY07</accession>
<dbReference type="Proteomes" id="UP000075883">
    <property type="component" value="Unassembled WGS sequence"/>
</dbReference>
<evidence type="ECO:0000313" key="2">
    <source>
        <dbReference type="EnsemblMetazoa" id="ACUA004680-PA"/>
    </source>
</evidence>
<dbReference type="EMBL" id="AXCM01013823">
    <property type="status" value="NOT_ANNOTATED_CDS"/>
    <property type="molecule type" value="Genomic_DNA"/>
</dbReference>
<reference evidence="3" key="1">
    <citation type="submission" date="2013-09" db="EMBL/GenBank/DDBJ databases">
        <title>The Genome Sequence of Anopheles culicifacies species A.</title>
        <authorList>
            <consortium name="The Broad Institute Genomics Platform"/>
            <person name="Neafsey D.E."/>
            <person name="Besansky N."/>
            <person name="Howell P."/>
            <person name="Walton C."/>
            <person name="Young S.K."/>
            <person name="Zeng Q."/>
            <person name="Gargeya S."/>
            <person name="Fitzgerald M."/>
            <person name="Haas B."/>
            <person name="Abouelleil A."/>
            <person name="Allen A.W."/>
            <person name="Alvarado L."/>
            <person name="Arachchi H.M."/>
            <person name="Berlin A.M."/>
            <person name="Chapman S.B."/>
            <person name="Gainer-Dewar J."/>
            <person name="Goldberg J."/>
            <person name="Griggs A."/>
            <person name="Gujja S."/>
            <person name="Hansen M."/>
            <person name="Howarth C."/>
            <person name="Imamovic A."/>
            <person name="Ireland A."/>
            <person name="Larimer J."/>
            <person name="McCowan C."/>
            <person name="Murphy C."/>
            <person name="Pearson M."/>
            <person name="Poon T.W."/>
            <person name="Priest M."/>
            <person name="Roberts A."/>
            <person name="Saif S."/>
            <person name="Shea T."/>
            <person name="Sisk P."/>
            <person name="Sykes S."/>
            <person name="Wortman J."/>
            <person name="Nusbaum C."/>
            <person name="Birren B."/>
        </authorList>
    </citation>
    <scope>NUCLEOTIDE SEQUENCE [LARGE SCALE GENOMIC DNA]</scope>
    <source>
        <strain evidence="3">A-37</strain>
    </source>
</reference>
<keyword evidence="1" id="KW-1133">Transmembrane helix</keyword>
<keyword evidence="3" id="KW-1185">Reference proteome</keyword>
<dbReference type="VEuPathDB" id="VectorBase:ACUA004680"/>
<evidence type="ECO:0000256" key="1">
    <source>
        <dbReference type="SAM" id="Phobius"/>
    </source>
</evidence>
<feature type="transmembrane region" description="Helical" evidence="1">
    <location>
        <begin position="37"/>
        <end position="55"/>
    </location>
</feature>
<dbReference type="EnsemblMetazoa" id="ACUA004680-RA">
    <property type="protein sequence ID" value="ACUA004680-PA"/>
    <property type="gene ID" value="ACUA004680"/>
</dbReference>
<feature type="transmembrane region" description="Helical" evidence="1">
    <location>
        <begin position="67"/>
        <end position="89"/>
    </location>
</feature>
<dbReference type="AlphaFoldDB" id="A0A182LY07"/>
<evidence type="ECO:0000313" key="3">
    <source>
        <dbReference type="Proteomes" id="UP000075883"/>
    </source>
</evidence>